<name>A0A0K2B607_STRA7</name>
<keyword evidence="1" id="KW-0614">Plasmid</keyword>
<evidence type="ECO:0000313" key="2">
    <source>
        <dbReference type="Proteomes" id="UP000061018"/>
    </source>
</evidence>
<dbReference type="AlphaFoldDB" id="A0A0K2B607"/>
<protein>
    <submittedName>
        <fullName evidence="1">Uncharacterized protein</fullName>
    </submittedName>
</protein>
<organism evidence="1 2">
    <name type="scientific">Streptomyces ambofaciens (strain ATCC 23877 / 3486 / DSM 40053 / JCM 4204 / NBRC 12836 / NRRL B-2516)</name>
    <dbReference type="NCBI Taxonomy" id="278992"/>
    <lineage>
        <taxon>Bacteria</taxon>
        <taxon>Bacillati</taxon>
        <taxon>Actinomycetota</taxon>
        <taxon>Actinomycetes</taxon>
        <taxon>Kitasatosporales</taxon>
        <taxon>Streptomycetaceae</taxon>
        <taxon>Streptomyces</taxon>
    </lineage>
</organism>
<sequence length="69" mass="7584">MSAITTDHFTRVRVGDQIDPNKSLKCHARPMTTRQAVTDGPASHHCVICDMRVEVDPSGRISDIRIPAA</sequence>
<proteinExistence type="predicted"/>
<accession>A0A0K2B607</accession>
<dbReference type="RefSeq" id="WP_053143208.1">
    <property type="nucleotide sequence ID" value="NZ_CP012383.1"/>
</dbReference>
<reference evidence="2" key="1">
    <citation type="journal article" date="2015" name="J. Biotechnol.">
        <title>Complete genome sequence of Streptomyces ambofaciens ATCC 23877, the spiramycin producer.</title>
        <authorList>
            <person name="Thibessard A."/>
            <person name="Haas D."/>
            <person name="Gerbaud C."/>
            <person name="Aigle B."/>
            <person name="Lautru S."/>
            <person name="Pernodet J.L."/>
            <person name="Leblond P."/>
        </authorList>
    </citation>
    <scope>NUCLEOTIDE SEQUENCE [LARGE SCALE GENOMIC DNA]</scope>
    <source>
        <strain evidence="2">ATCC 23877 / 3486 / DSM 40053 / JCM 4204 / NBRC 12836 / NRRL B-2516</strain>
        <plasmid evidence="2">pSAM1</plasmid>
    </source>
</reference>
<geneLocation type="plasmid" evidence="1 2">
    <name>pSAM1</name>
</geneLocation>
<evidence type="ECO:0000313" key="1">
    <source>
        <dbReference type="EMBL" id="AKZ60719.1"/>
    </source>
</evidence>
<dbReference type="Proteomes" id="UP000061018">
    <property type="component" value="Plasmid pSAM1"/>
</dbReference>
<dbReference type="EMBL" id="CP012383">
    <property type="protein sequence ID" value="AKZ60719.1"/>
    <property type="molecule type" value="Genomic_DNA"/>
</dbReference>
<gene>
    <name evidence="1" type="ORF">SAM23877_p010</name>
</gene>
<dbReference type="KEGG" id="samb:SAM23877_p010"/>